<evidence type="ECO:0000259" key="6">
    <source>
        <dbReference type="Pfam" id="PF17167"/>
    </source>
</evidence>
<keyword evidence="3" id="KW-0812">Transmembrane</keyword>
<proteinExistence type="predicted"/>
<dbReference type="RefSeq" id="WP_154377313.1">
    <property type="nucleotide sequence ID" value="NZ_WKJK01000006.1"/>
</dbReference>
<dbReference type="Pfam" id="PF06165">
    <property type="entry name" value="GH94_b-supersand"/>
    <property type="match status" value="2"/>
</dbReference>
<dbReference type="InterPro" id="IPR033432">
    <property type="entry name" value="GH94_catalytic"/>
</dbReference>
<evidence type="ECO:0000256" key="1">
    <source>
        <dbReference type="ARBA" id="ARBA00022676"/>
    </source>
</evidence>
<dbReference type="Pfam" id="PF10091">
    <property type="entry name" value="Glycoamylase"/>
    <property type="match status" value="1"/>
</dbReference>
<dbReference type="InterPro" id="IPR037820">
    <property type="entry name" value="GH94N_NdvB"/>
</dbReference>
<comment type="caution">
    <text evidence="7">The sequence shown here is derived from an EMBL/GenBank/DDBJ whole genome shotgun (WGS) entry which is preliminary data.</text>
</comment>
<organism evidence="7 8">
    <name type="scientific">Duganella guangzhouensis</name>
    <dbReference type="NCBI Taxonomy" id="2666084"/>
    <lineage>
        <taxon>Bacteria</taxon>
        <taxon>Pseudomonadati</taxon>
        <taxon>Pseudomonadota</taxon>
        <taxon>Betaproteobacteria</taxon>
        <taxon>Burkholderiales</taxon>
        <taxon>Oxalobacteraceae</taxon>
        <taxon>Telluria group</taxon>
        <taxon>Duganella</taxon>
    </lineage>
</organism>
<dbReference type="PANTHER" id="PTHR37469">
    <property type="entry name" value="CELLOBIONIC ACID PHOSPHORYLASE-RELATED"/>
    <property type="match status" value="1"/>
</dbReference>
<accession>A0A6I2L3V7</accession>
<dbReference type="InterPro" id="IPR012341">
    <property type="entry name" value="6hp_glycosidase-like_sf"/>
</dbReference>
<dbReference type="InterPro" id="IPR011013">
    <property type="entry name" value="Gal_mutarotase_sf_dom"/>
</dbReference>
<evidence type="ECO:0000313" key="8">
    <source>
        <dbReference type="Proteomes" id="UP000433309"/>
    </source>
</evidence>
<dbReference type="InterPro" id="IPR037824">
    <property type="entry name" value="GH94N_2_NdvB"/>
</dbReference>
<reference evidence="7 8" key="1">
    <citation type="submission" date="2019-11" db="EMBL/GenBank/DDBJ databases">
        <title>Novel species isolated from a subtropical stream in China.</title>
        <authorList>
            <person name="Lu H."/>
        </authorList>
    </citation>
    <scope>NUCLEOTIDE SEQUENCE [LARGE SCALE GENOMIC DNA]</scope>
    <source>
        <strain evidence="7 8">FT80W</strain>
    </source>
</reference>
<feature type="domain" description="Glycosyl hydrolase 94 supersandwich" evidence="4">
    <location>
        <begin position="2101"/>
        <end position="2371"/>
    </location>
</feature>
<dbReference type="InterPro" id="IPR008928">
    <property type="entry name" value="6-hairpin_glycosidase_sf"/>
</dbReference>
<dbReference type="SUPFAM" id="SSF48208">
    <property type="entry name" value="Six-hairpin glycosidases"/>
    <property type="match status" value="1"/>
</dbReference>
<dbReference type="PANTHER" id="PTHR37469:SF2">
    <property type="entry name" value="CELLOBIONIC ACID PHOSPHORYLASE"/>
    <property type="match status" value="1"/>
</dbReference>
<dbReference type="GO" id="GO:0016757">
    <property type="term" value="F:glycosyltransferase activity"/>
    <property type="evidence" value="ECO:0007669"/>
    <property type="project" value="UniProtKB-KW"/>
</dbReference>
<keyword evidence="8" id="KW-1185">Reference proteome</keyword>
<evidence type="ECO:0000259" key="5">
    <source>
        <dbReference type="Pfam" id="PF10091"/>
    </source>
</evidence>
<gene>
    <name evidence="7" type="ORF">GJ699_13095</name>
</gene>
<name>A0A6I2L3V7_9BURK</name>
<dbReference type="Gene3D" id="2.70.98.40">
    <property type="entry name" value="Glycoside hydrolase, family 65, N-terminal domain"/>
    <property type="match status" value="2"/>
</dbReference>
<feature type="transmembrane region" description="Helical" evidence="3">
    <location>
        <begin position="442"/>
        <end position="469"/>
    </location>
</feature>
<dbReference type="EMBL" id="WKJK01000006">
    <property type="protein sequence ID" value="MRW90929.1"/>
    <property type="molecule type" value="Genomic_DNA"/>
</dbReference>
<dbReference type="Pfam" id="PF17167">
    <property type="entry name" value="Glyco_hydro_94"/>
    <property type="match status" value="1"/>
</dbReference>
<dbReference type="GO" id="GO:0030246">
    <property type="term" value="F:carbohydrate binding"/>
    <property type="evidence" value="ECO:0007669"/>
    <property type="project" value="InterPro"/>
</dbReference>
<feature type="transmembrane region" description="Helical" evidence="3">
    <location>
        <begin position="969"/>
        <end position="987"/>
    </location>
</feature>
<keyword evidence="3" id="KW-0472">Membrane</keyword>
<feature type="domain" description="Glycoamylase-like" evidence="5">
    <location>
        <begin position="1344"/>
        <end position="1543"/>
    </location>
</feature>
<feature type="domain" description="Glycosyl hydrolase 94 supersandwich" evidence="4">
    <location>
        <begin position="1597"/>
        <end position="1874"/>
    </location>
</feature>
<dbReference type="CDD" id="cd11753">
    <property type="entry name" value="GH94N_ChvB_NdvB_2_like"/>
    <property type="match status" value="1"/>
</dbReference>
<keyword evidence="1" id="KW-0328">Glycosyltransferase</keyword>
<dbReference type="Gene3D" id="2.60.420.10">
    <property type="entry name" value="Maltose phosphorylase, domain 3"/>
    <property type="match status" value="1"/>
</dbReference>
<dbReference type="InterPro" id="IPR052047">
    <property type="entry name" value="GH94_Enzymes"/>
</dbReference>
<dbReference type="GO" id="GO:0005975">
    <property type="term" value="P:carbohydrate metabolic process"/>
    <property type="evidence" value="ECO:0007669"/>
    <property type="project" value="InterPro"/>
</dbReference>
<dbReference type="Gene3D" id="1.50.10.140">
    <property type="match status" value="2"/>
</dbReference>
<keyword evidence="2" id="KW-0808">Transferase</keyword>
<evidence type="ECO:0000256" key="3">
    <source>
        <dbReference type="SAM" id="Phobius"/>
    </source>
</evidence>
<feature type="domain" description="Glycosyl hydrolase 94 catalytic" evidence="6">
    <location>
        <begin position="2385"/>
        <end position="2809"/>
    </location>
</feature>
<sequence>MSLGFRESQTASLVSDDDDEDLPLRAELFSAAQMAAHGKTLAMHHELSKRGGRDRLLARLAENAAVIDSTCDELTVAVKAGRQITPASEWLLDNFYLIEEQIRIARRHLPKNYSKELPRLGKGAPDGCPRVYKIALEIISHGDGRVDPESLCRFVDAYQEVATLKLGELWAIPIMLRLALIENLRRVAARVAENRIQRDLANTWADQMTEVAEKNPSGLILMVADMARSNPPITSAFVAELARRLQGQSPALTLALTWITHRLAESGQTIEQQIQTEIQQQAAEQVSIANSIGSLRFLGTMDWQEFVETMSVVEQTLREDPADIYGKMEFATRDQYRHAIEKIAKRSKFSEVEVAQQALALAQAHHGQGDARHGHVGFYLIGGGLAALEKQTGMRRPWLEAFQQTSSASPLTSYLGAIAAIALVSTALLLERAAYHGVHGVVLAALGVLALLGSSQLALSLVNWVATLVTHPRPLPRMDFKDGIPAEARTLVVVPTLVYSKENIEDLFEQMEVRFLANRDPNLRFCLLTDFADSRAEKMPNDDALIEQMKRCLAHLNHKYAGDQPHAPFLLLHRPRLWNPQEGVWMGYERKRGKLEDLNRFLRGGAREKFSLVLGETSELESIRYVITLDTDTQLPRDAAAQFIATMEHPLNRPRVDKQRGRVTEGYGILQPRVAVALPSENASRYEKLCGGEPGIDPYTRTVSDVYQDVFFEGSFIGKGIYDVDVFEQVLGGHLPENKILSHDLLEGCYLRAGLLSDAQLYEAYPTRYSEDVTRRQRWIRGDWQLIGWLAGRVPGRSGKREKNPLSLLSRWKLFDNLRRSLTAPALVLSLITAWRWLPDPWLWTGAVLAVIFVPPLVSMLYDLVHRPRDTLWSQHIRASLRRAGMQFSHAVLMLVFLPYEAYFSMDAILRSLWRSLISHRKLLEWRASALSRQADGSASTWRTMWTAPVLALFVGGWLLGWRPASLPPAALFLLAWLLAPAVADWISRPIPRKDAVLTPEQHQFLHNLARRTWAYFDRFVGPDDNWLPPDNMQEHPVQVVAHRTSPTNIGMALLANLSAADFGYITVGQMMERTANTLNTMDLLERHHGHFYNWYDTLTLKPLHPIYISSVDSGNLAGHLLTMQPGLTGLYDEPVLGPQIVNGVIATVRVLRETMAGDAVTVADSSGIDELLAALAPAPEAGNLQQLHTWLTRMSAASEAIQPQAAAHGEAALSWADSLLQQCRAALAELNALTPWAALAADAIFDTSMTRMPTLRELAALARATNDIAATNLAPDELERQQRLAALFEQGSTAAHERMRALADLAQRCAAFAQMEYAFLFNPTTNLLAIGYNVTDRRLDASYYDLLASESRLASFVAIAQGQLPQDHWFALGRQLCIVSGKPVLLSWSGSMFEYLMPLLVMPNYPNTLLDQTYQSVIDAQIDYGKRRNVPWGISESGYNTVDASLNYQYRAFGVPGLGLKRGLADDLVIAPYATMMGLMVQPEASCANLQKMADTGFMGRYGFYEAIDYTPSRLPRGQNYAIIRSFMVHHQGMGLLALSYLLHDRPMQRRFESDPLLQSTLLVLQERSPQAGAFYSNTTEMAAAIRSNGPDQTMPMRVLTQHSTPLPETQLLSNGRYHVMVTNAGGSYSRWKDLAVTRWREDSTRDNWGNFCYVRDLEDGEFWSTTYQPTLVDPRKFEVVFSEGRAEFRRSDRHIDLYTEIVVSPEDDIELRRTRITNKSDRVRTIEVTSFAEVVMAPAAADNAHPAFSKLFVQTEILKHENAILCTRRPRGAHEVMPWLMHSMMVHDAPVLEVSFETDRSRFIGRGNTAMAPTAMLAEGALSGAEGSVLDPVVAIRYTITLKPDQFATVDIVTGMTEQRDTALHLIDKYQDRHLADRVFELAWTHSQVVLRQLNASEADGQLYSRLANSVIYPNGGLRAEASTLIKNQRGQSGLWAYAISGDLPIVLLQIKDAANIELARQMVQAHAYWRLKGLVVDLVIWYEDLSGYRQALHDQIMGLIASGIDAQAIDRPGGIFVRLIDQIPNEDRILMQSVARVIISDARGTLAEQIKRPAPPSMRMPPLLADSRGEYADAGPVTHQPHDLVLENGIGGFSPDGREYVITTSATQRTPAPWSNVLANPQFGSVISESGQAYTWHENAHEYRITPWHNDPVSDASGEAFYLRDEQSGQFWSPTALPARGNGVYVTRHGFGYSVFEHIEAGIHSEMTTFVAVDAPIKYTVLKVRNDSLVQRRLSAFGYVEWVLGDMRSKSGMHLVTEADPVSGALFAKNGYNTEFSGRVAFFNCDASLRTFTGDRTEFVGRNGSLAAPAALKRSRLSGKIGAGLDACAAIQAPFDLLPGQEREIVFVLGVGGRRNADASILVQKHRSAGAAQEALAAVHAHWEQTLSAVKIETPEKELDVLANGWLMYQTIACRIWARSGYYQSGGAFGFRDQLQDAMATIHTQPQLLRDQLLLCAAHQFLEGDVQHWWHPPSDRGVRTHCSDDYLWLPLGAWRYVSTTGDTSILDETAPYLEGRAVKLEEDSYYDMPQRSGEQGTLYEHCQRAIRNGLRFGQHGLPLIGSCDWNDGMDKVGEHGKGESVWLAFFLCEVLKRFAEVADLRQDVEFSAECREQARRIAANVEQHAWDGEWYRRAYFDDGTPLGSHTNEECQIDSISQSWGVLSGSADPVRVRGAMEQVNQRLVRRDSGIIQLLDPPFDKAGPNPGYIRGYVPGVRENGGQYTHAAIWTAMAFASLGETERAWELARMINPVMHGRSAEGVAVYKVEPYVVTADVYAVPPHVGRGGWSWYTGSSGWMYRLILESLLGLTRSATHLKLEPRMPQDWNTFSLNYRYGGTIYEIRVTKGATSAPIMTVDGVPQPDRLIALRDSGGSHRVELLVPALDTQAGAGAE</sequence>
<evidence type="ECO:0000259" key="4">
    <source>
        <dbReference type="Pfam" id="PF06165"/>
    </source>
</evidence>
<evidence type="ECO:0000313" key="7">
    <source>
        <dbReference type="EMBL" id="MRW90929.1"/>
    </source>
</evidence>
<evidence type="ECO:0000256" key="2">
    <source>
        <dbReference type="ARBA" id="ARBA00022679"/>
    </source>
</evidence>
<feature type="transmembrane region" description="Helical" evidence="3">
    <location>
        <begin position="886"/>
        <end position="906"/>
    </location>
</feature>
<dbReference type="CDD" id="cd11756">
    <property type="entry name" value="GH94N_ChvB_NdvB_1_like"/>
    <property type="match status" value="1"/>
</dbReference>
<dbReference type="SMART" id="SM01068">
    <property type="entry name" value="CBM_X"/>
    <property type="match status" value="2"/>
</dbReference>
<feature type="transmembrane region" description="Helical" evidence="3">
    <location>
        <begin position="844"/>
        <end position="865"/>
    </location>
</feature>
<protein>
    <submittedName>
        <fullName evidence="7">Cyclic beta 1-2 glucan synthetase</fullName>
    </submittedName>
</protein>
<dbReference type="InterPro" id="IPR019282">
    <property type="entry name" value="Glycoamylase-like_cons_dom"/>
</dbReference>
<feature type="transmembrane region" description="Helical" evidence="3">
    <location>
        <begin position="944"/>
        <end position="962"/>
    </location>
</feature>
<dbReference type="InterPro" id="IPR010383">
    <property type="entry name" value="Glyco_hydrolase_94_b-supersand"/>
</dbReference>
<keyword evidence="3" id="KW-1133">Transmembrane helix</keyword>
<dbReference type="InterPro" id="IPR037018">
    <property type="entry name" value="GH65_N"/>
</dbReference>
<dbReference type="Proteomes" id="UP000433309">
    <property type="component" value="Unassembled WGS sequence"/>
</dbReference>
<feature type="transmembrane region" description="Helical" evidence="3">
    <location>
        <begin position="411"/>
        <end position="430"/>
    </location>
</feature>
<dbReference type="SUPFAM" id="SSF74650">
    <property type="entry name" value="Galactose mutarotase-like"/>
    <property type="match status" value="2"/>
</dbReference>
<dbReference type="Gene3D" id="1.50.10.10">
    <property type="match status" value="1"/>
</dbReference>